<dbReference type="Proteomes" id="UP000310719">
    <property type="component" value="Chromosome"/>
</dbReference>
<dbReference type="EMBL" id="LR590464">
    <property type="protein sequence ID" value="VTP63952.1"/>
    <property type="molecule type" value="Genomic_DNA"/>
</dbReference>
<dbReference type="AntiFam" id="ANF00100">
    <property type="entry name" value="Shadow ORF (opposite leuC)"/>
</dbReference>
<accession>A0A4U9HIK1</accession>
<gene>
    <name evidence="1" type="ORF">NCTC13032_01103</name>
</gene>
<name>A0A4U9HIK1_9ENTR</name>
<dbReference type="AlphaFoldDB" id="A0A4U9HIK1"/>
<evidence type="ECO:0000313" key="1">
    <source>
        <dbReference type="EMBL" id="VTP63952.1"/>
    </source>
</evidence>
<sequence length="72" mass="8746">MSFRLRRDVMVHRGKGFAWLTHRAMVRTQAIKRLRRSYFVNQVAVNIEQRGFVRRFEDHVRIKQLFRTTSSP</sequence>
<organism evidence="1 2">
    <name type="scientific">Leclercia adecarboxylata</name>
    <dbReference type="NCBI Taxonomy" id="83655"/>
    <lineage>
        <taxon>Bacteria</taxon>
        <taxon>Pseudomonadati</taxon>
        <taxon>Pseudomonadota</taxon>
        <taxon>Gammaproteobacteria</taxon>
        <taxon>Enterobacterales</taxon>
        <taxon>Enterobacteriaceae</taxon>
        <taxon>Leclercia</taxon>
    </lineage>
</organism>
<proteinExistence type="predicted"/>
<protein>
    <submittedName>
        <fullName evidence="1">Uncharacterized protein</fullName>
    </submittedName>
</protein>
<reference evidence="1 2" key="1">
    <citation type="submission" date="2019-05" db="EMBL/GenBank/DDBJ databases">
        <authorList>
            <consortium name="Pathogen Informatics"/>
        </authorList>
    </citation>
    <scope>NUCLEOTIDE SEQUENCE [LARGE SCALE GENOMIC DNA]</scope>
    <source>
        <strain evidence="1 2">NCTC13032</strain>
    </source>
</reference>
<evidence type="ECO:0000313" key="2">
    <source>
        <dbReference type="Proteomes" id="UP000310719"/>
    </source>
</evidence>